<organism evidence="3 4">
    <name type="scientific">Triparma verrucosa</name>
    <dbReference type="NCBI Taxonomy" id="1606542"/>
    <lineage>
        <taxon>Eukaryota</taxon>
        <taxon>Sar</taxon>
        <taxon>Stramenopiles</taxon>
        <taxon>Ochrophyta</taxon>
        <taxon>Bolidophyceae</taxon>
        <taxon>Parmales</taxon>
        <taxon>Triparmaceae</taxon>
        <taxon>Triparma</taxon>
    </lineage>
</organism>
<sequence length="275" mass="30351">MEAVDQDELDASFSSFPQASTEIDDCCSLSPPDSNDSADSDLENVYGRLQKMSKSFEGALDLEKLDEQLDDLDSPLFNDDPSDDDSADREFNMAVYGNELRTKSDSNSKKKPKQKSPLMASDDEDDDSDMEENNLGINVVEGPAAERIFRKALRKQQGISSASGLIRCNQLTILQGIVSLFLLIIVVNTSQDLFSTASIIMVSITSALFLATSIRWLRCPNPFAVAKAFCCESKKHVTFETMDSDDLDLEMGQVDNKIGIDVSDDSEEDSEGEYM</sequence>
<feature type="compositionally biased region" description="Acidic residues" evidence="1">
    <location>
        <begin position="1"/>
        <end position="10"/>
    </location>
</feature>
<protein>
    <submittedName>
        <fullName evidence="3">Uncharacterized protein</fullName>
    </submittedName>
</protein>
<comment type="caution">
    <text evidence="3">The sequence shown here is derived from an EMBL/GenBank/DDBJ whole genome shotgun (WGS) entry which is preliminary data.</text>
</comment>
<keyword evidence="2" id="KW-1133">Transmembrane helix</keyword>
<reference evidence="4" key="1">
    <citation type="journal article" date="2023" name="Commun. Biol.">
        <title>Genome analysis of Parmales, the sister group of diatoms, reveals the evolutionary specialization of diatoms from phago-mixotrophs to photoautotrophs.</title>
        <authorList>
            <person name="Ban H."/>
            <person name="Sato S."/>
            <person name="Yoshikawa S."/>
            <person name="Yamada K."/>
            <person name="Nakamura Y."/>
            <person name="Ichinomiya M."/>
            <person name="Sato N."/>
            <person name="Blanc-Mathieu R."/>
            <person name="Endo H."/>
            <person name="Kuwata A."/>
            <person name="Ogata H."/>
        </authorList>
    </citation>
    <scope>NUCLEOTIDE SEQUENCE [LARGE SCALE GENOMIC DNA]</scope>
    <source>
        <strain evidence="4">NIES 3699</strain>
    </source>
</reference>
<accession>A0A9W7FCI3</accession>
<proteinExistence type="predicted"/>
<dbReference type="Proteomes" id="UP001165160">
    <property type="component" value="Unassembled WGS sequence"/>
</dbReference>
<feature type="region of interest" description="Disordered" evidence="1">
    <location>
        <begin position="1"/>
        <end position="43"/>
    </location>
</feature>
<keyword evidence="2" id="KW-0812">Transmembrane</keyword>
<evidence type="ECO:0000256" key="2">
    <source>
        <dbReference type="SAM" id="Phobius"/>
    </source>
</evidence>
<gene>
    <name evidence="3" type="ORF">TrVE_jg9707</name>
</gene>
<keyword evidence="2" id="KW-0472">Membrane</keyword>
<keyword evidence="4" id="KW-1185">Reference proteome</keyword>
<feature type="region of interest" description="Disordered" evidence="1">
    <location>
        <begin position="97"/>
        <end position="132"/>
    </location>
</feature>
<dbReference type="EMBL" id="BRXX01000403">
    <property type="protein sequence ID" value="GMI09655.1"/>
    <property type="molecule type" value="Genomic_DNA"/>
</dbReference>
<dbReference type="AlphaFoldDB" id="A0A9W7FCI3"/>
<feature type="compositionally biased region" description="Polar residues" evidence="1">
    <location>
        <begin position="12"/>
        <end position="21"/>
    </location>
</feature>
<feature type="transmembrane region" description="Helical" evidence="2">
    <location>
        <begin position="164"/>
        <end position="187"/>
    </location>
</feature>
<evidence type="ECO:0000313" key="4">
    <source>
        <dbReference type="Proteomes" id="UP001165160"/>
    </source>
</evidence>
<name>A0A9W7FCI3_9STRA</name>
<feature type="compositionally biased region" description="Acidic residues" evidence="1">
    <location>
        <begin position="121"/>
        <end position="132"/>
    </location>
</feature>
<evidence type="ECO:0000313" key="3">
    <source>
        <dbReference type="EMBL" id="GMI09655.1"/>
    </source>
</evidence>
<evidence type="ECO:0000256" key="1">
    <source>
        <dbReference type="SAM" id="MobiDB-lite"/>
    </source>
</evidence>
<feature type="transmembrane region" description="Helical" evidence="2">
    <location>
        <begin position="193"/>
        <end position="211"/>
    </location>
</feature>